<comment type="caution">
    <text evidence="1">The sequence shown here is derived from an EMBL/GenBank/DDBJ whole genome shotgun (WGS) entry which is preliminary data.</text>
</comment>
<name>A0A4Y2VKB0_ARAVE</name>
<reference evidence="1 2" key="1">
    <citation type="journal article" date="2019" name="Sci. Rep.">
        <title>Orb-weaving spider Araneus ventricosus genome elucidates the spidroin gene catalogue.</title>
        <authorList>
            <person name="Kono N."/>
            <person name="Nakamura H."/>
            <person name="Ohtoshi R."/>
            <person name="Moran D.A.P."/>
            <person name="Shinohara A."/>
            <person name="Yoshida Y."/>
            <person name="Fujiwara M."/>
            <person name="Mori M."/>
            <person name="Tomita M."/>
            <person name="Arakawa K."/>
        </authorList>
    </citation>
    <scope>NUCLEOTIDE SEQUENCE [LARGE SCALE GENOMIC DNA]</scope>
</reference>
<organism evidence="1 2">
    <name type="scientific">Araneus ventricosus</name>
    <name type="common">Orbweaver spider</name>
    <name type="synonym">Epeira ventricosa</name>
    <dbReference type="NCBI Taxonomy" id="182803"/>
    <lineage>
        <taxon>Eukaryota</taxon>
        <taxon>Metazoa</taxon>
        <taxon>Ecdysozoa</taxon>
        <taxon>Arthropoda</taxon>
        <taxon>Chelicerata</taxon>
        <taxon>Arachnida</taxon>
        <taxon>Araneae</taxon>
        <taxon>Araneomorphae</taxon>
        <taxon>Entelegynae</taxon>
        <taxon>Araneoidea</taxon>
        <taxon>Araneidae</taxon>
        <taxon>Araneus</taxon>
    </lineage>
</organism>
<evidence type="ECO:0008006" key="3">
    <source>
        <dbReference type="Google" id="ProtNLM"/>
    </source>
</evidence>
<dbReference type="AlphaFoldDB" id="A0A4Y2VKB0"/>
<evidence type="ECO:0000313" key="2">
    <source>
        <dbReference type="Proteomes" id="UP000499080"/>
    </source>
</evidence>
<dbReference type="Gene3D" id="3.30.420.10">
    <property type="entry name" value="Ribonuclease H-like superfamily/Ribonuclease H"/>
    <property type="match status" value="1"/>
</dbReference>
<dbReference type="GO" id="GO:0003676">
    <property type="term" value="F:nucleic acid binding"/>
    <property type="evidence" value="ECO:0007669"/>
    <property type="project" value="InterPro"/>
</dbReference>
<proteinExistence type="predicted"/>
<dbReference type="InterPro" id="IPR036397">
    <property type="entry name" value="RNaseH_sf"/>
</dbReference>
<keyword evidence="2" id="KW-1185">Reference proteome</keyword>
<dbReference type="EMBL" id="BGPR01047088">
    <property type="protein sequence ID" value="GBO24090.1"/>
    <property type="molecule type" value="Genomic_DNA"/>
</dbReference>
<protein>
    <recommendedName>
        <fullName evidence="3">Tc1-like transposase DDE domain-containing protein</fullName>
    </recommendedName>
</protein>
<gene>
    <name evidence="1" type="ORF">AVEN_154493_1</name>
</gene>
<accession>A0A4Y2VKB0</accession>
<dbReference type="OrthoDB" id="616263at2759"/>
<evidence type="ECO:0000313" key="1">
    <source>
        <dbReference type="EMBL" id="GBO24090.1"/>
    </source>
</evidence>
<sequence length="88" mass="10052">MIFRKDKTPPHAPVPDAFTATEPVGWTWDDQESRCFEVGCNKVKKSCRFPHAATAMQKLIANFGWEIFPHPPYSPDLAASDFQIFLRL</sequence>
<dbReference type="Proteomes" id="UP000499080">
    <property type="component" value="Unassembled WGS sequence"/>
</dbReference>